<gene>
    <name evidence="1" type="ORF">QPL79_00225</name>
</gene>
<dbReference type="Proteomes" id="UP001529235">
    <property type="component" value="Unassembled WGS sequence"/>
</dbReference>
<accession>A0ABD4Z4W3</accession>
<dbReference type="Gene3D" id="1.10.10.10">
    <property type="entry name" value="Winged helix-like DNA-binding domain superfamily/Winged helix DNA-binding domain"/>
    <property type="match status" value="1"/>
</dbReference>
<comment type="caution">
    <text evidence="1">The sequence shown here is derived from an EMBL/GenBank/DDBJ whole genome shotgun (WGS) entry which is preliminary data.</text>
</comment>
<evidence type="ECO:0000313" key="1">
    <source>
        <dbReference type="EMBL" id="MDK6027799.1"/>
    </source>
</evidence>
<dbReference type="InterPro" id="IPR036390">
    <property type="entry name" value="WH_DNA-bd_sf"/>
</dbReference>
<reference evidence="1 2" key="1">
    <citation type="submission" date="2023-05" db="EMBL/GenBank/DDBJ databases">
        <title>A new hyperthermophilic archaea 'Ignisphaera cupida' sp. nov. and description of the family 'Ignisphaeraceae' fam. nov.</title>
        <authorList>
            <person name="Podosokorskaya O.A."/>
            <person name="Elcheninov A.G."/>
            <person name="Klukina A."/>
            <person name="Merkel A.Y."/>
        </authorList>
    </citation>
    <scope>NUCLEOTIDE SEQUENCE [LARGE SCALE GENOMIC DNA]</scope>
    <source>
        <strain evidence="1 2">4213-co</strain>
    </source>
</reference>
<protein>
    <recommendedName>
        <fullName evidence="3">Winged helix-turn-helix domain-containing protein</fullName>
    </recommendedName>
</protein>
<proteinExistence type="predicted"/>
<dbReference type="AlphaFoldDB" id="A0ABD4Z4W3"/>
<dbReference type="EMBL" id="JASNVW010000001">
    <property type="protein sequence ID" value="MDK6027799.1"/>
    <property type="molecule type" value="Genomic_DNA"/>
</dbReference>
<dbReference type="SUPFAM" id="SSF46785">
    <property type="entry name" value="Winged helix' DNA-binding domain"/>
    <property type="match status" value="1"/>
</dbReference>
<sequence>MFIKRRIQQKILDYIKENGKAEDKELLEYLKKEAEISYNELLNLVMYLEIEGFIEVRRQKDGLVVIPKQAAKKIVA</sequence>
<evidence type="ECO:0008006" key="3">
    <source>
        <dbReference type="Google" id="ProtNLM"/>
    </source>
</evidence>
<organism evidence="1 2">
    <name type="scientific">Ignisphaera cupida</name>
    <dbReference type="NCBI Taxonomy" id="3050454"/>
    <lineage>
        <taxon>Archaea</taxon>
        <taxon>Thermoproteota</taxon>
        <taxon>Thermoprotei</taxon>
        <taxon>Desulfurococcales</taxon>
        <taxon>Desulfurococcaceae</taxon>
        <taxon>Ignisphaera</taxon>
    </lineage>
</organism>
<dbReference type="InterPro" id="IPR036388">
    <property type="entry name" value="WH-like_DNA-bd_sf"/>
</dbReference>
<dbReference type="RefSeq" id="WP_285272782.1">
    <property type="nucleotide sequence ID" value="NZ_JASNVW010000001.1"/>
</dbReference>
<name>A0ABD4Z4W3_9CREN</name>
<evidence type="ECO:0000313" key="2">
    <source>
        <dbReference type="Proteomes" id="UP001529235"/>
    </source>
</evidence>
<keyword evidence="2" id="KW-1185">Reference proteome</keyword>